<proteinExistence type="predicted"/>
<reference evidence="4" key="1">
    <citation type="submission" date="2022-01" db="EMBL/GenBank/DDBJ databases">
        <authorList>
            <person name="King R."/>
        </authorList>
    </citation>
    <scope>NUCLEOTIDE SEQUENCE</scope>
</reference>
<dbReference type="EMBL" id="OU892279">
    <property type="protein sequence ID" value="CAG9766563.1"/>
    <property type="molecule type" value="Genomic_DNA"/>
</dbReference>
<dbReference type="GO" id="GO:0016747">
    <property type="term" value="F:acyltransferase activity, transferring groups other than amino-acyl groups"/>
    <property type="evidence" value="ECO:0007669"/>
    <property type="project" value="InterPro"/>
</dbReference>
<keyword evidence="1" id="KW-1133">Transmembrane helix</keyword>
<gene>
    <name evidence="4" type="ORF">CEUTPL_LOCUS7142</name>
</gene>
<feature type="transmembrane region" description="Helical" evidence="1">
    <location>
        <begin position="416"/>
        <end position="433"/>
    </location>
</feature>
<feature type="transmembrane region" description="Helical" evidence="1">
    <location>
        <begin position="440"/>
        <end position="461"/>
    </location>
</feature>
<keyword evidence="2" id="KW-0732">Signal</keyword>
<organism evidence="4 5">
    <name type="scientific">Ceutorhynchus assimilis</name>
    <name type="common">cabbage seed weevil</name>
    <dbReference type="NCBI Taxonomy" id="467358"/>
    <lineage>
        <taxon>Eukaryota</taxon>
        <taxon>Metazoa</taxon>
        <taxon>Ecdysozoa</taxon>
        <taxon>Arthropoda</taxon>
        <taxon>Hexapoda</taxon>
        <taxon>Insecta</taxon>
        <taxon>Pterygota</taxon>
        <taxon>Neoptera</taxon>
        <taxon>Endopterygota</taxon>
        <taxon>Coleoptera</taxon>
        <taxon>Polyphaga</taxon>
        <taxon>Cucujiformia</taxon>
        <taxon>Curculionidae</taxon>
        <taxon>Ceutorhynchinae</taxon>
        <taxon>Ceutorhynchus</taxon>
    </lineage>
</organism>
<dbReference type="InterPro" id="IPR052728">
    <property type="entry name" value="O2_lipid_transport_reg"/>
</dbReference>
<feature type="transmembrane region" description="Helical" evidence="1">
    <location>
        <begin position="305"/>
        <end position="324"/>
    </location>
</feature>
<sequence length="471" mass="54248">MKISTLFLGLFLLYANSASAQSNLSIIDIIDNLGLIDFLFLDNPQNILDEINLEKACNAIRNQNWTTSCARQLEVICNDQKNLIRMLDANSKFPYTGMLVRTKIDLGSFDECVELDVTQNETNILGKYCLNGLIIPTTPLNDSDLIEKAYKLATCIPDQCSAMDLLEMLNLTDIYPLFNDFNCQTKNSYKQLGWDDYAVISLFAALFLVLVLATLLEVIYCYTKKDHKNLFIEAFSVLHNSKKIFSTSERSREQIGVLHGIRVVAMFYIVVGHAYVSMEAIPGYDIEFIDNFKKSWKSIYIMRSYLDVDSFFFLSGLLFAYQYLKLKPTNLLNHVRRIPMLIFHRYIRITPVAASAYLIVTTVLAHLGDGPIYQDLVKPERETCIKHWWSYFLYLQNYANYDHICILPTWYLSADFQLFLIAPLVLIPVAIYIKSHFKLVMGHLALLNVLVTILPVAYKLWFKEFDKQVFS</sequence>
<evidence type="ECO:0000256" key="2">
    <source>
        <dbReference type="SAM" id="SignalP"/>
    </source>
</evidence>
<feature type="transmembrane region" description="Helical" evidence="1">
    <location>
        <begin position="255"/>
        <end position="276"/>
    </location>
</feature>
<dbReference type="Pfam" id="PF20146">
    <property type="entry name" value="NRF"/>
    <property type="match status" value="1"/>
</dbReference>
<feature type="transmembrane region" description="Helical" evidence="1">
    <location>
        <begin position="197"/>
        <end position="222"/>
    </location>
</feature>
<evidence type="ECO:0000256" key="1">
    <source>
        <dbReference type="SAM" id="Phobius"/>
    </source>
</evidence>
<dbReference type="PANTHER" id="PTHR11161:SF72">
    <property type="entry name" value="FI21449P1"/>
    <property type="match status" value="1"/>
</dbReference>
<protein>
    <recommendedName>
        <fullName evidence="3">Nose resistant-to-fluoxetine protein N-terminal domain-containing protein</fullName>
    </recommendedName>
</protein>
<dbReference type="AlphaFoldDB" id="A0A9N9MN96"/>
<dbReference type="InterPro" id="IPR006621">
    <property type="entry name" value="Nose-resist-to-fluoxetine_N"/>
</dbReference>
<dbReference type="Pfam" id="PF01757">
    <property type="entry name" value="Acyl_transf_3"/>
    <property type="match status" value="1"/>
</dbReference>
<accession>A0A9N9MN96</accession>
<keyword evidence="1" id="KW-0472">Membrane</keyword>
<feature type="transmembrane region" description="Helical" evidence="1">
    <location>
        <begin position="345"/>
        <end position="367"/>
    </location>
</feature>
<evidence type="ECO:0000313" key="5">
    <source>
        <dbReference type="Proteomes" id="UP001152799"/>
    </source>
</evidence>
<feature type="domain" description="Nose resistant-to-fluoxetine protein N-terminal" evidence="3">
    <location>
        <begin position="66"/>
        <end position="189"/>
    </location>
</feature>
<keyword evidence="5" id="KW-1185">Reference proteome</keyword>
<dbReference type="OrthoDB" id="118951at2759"/>
<dbReference type="Proteomes" id="UP001152799">
    <property type="component" value="Chromosome 3"/>
</dbReference>
<keyword evidence="1" id="KW-0812">Transmembrane</keyword>
<dbReference type="PANTHER" id="PTHR11161">
    <property type="entry name" value="O-ACYLTRANSFERASE"/>
    <property type="match status" value="1"/>
</dbReference>
<feature type="signal peptide" evidence="2">
    <location>
        <begin position="1"/>
        <end position="20"/>
    </location>
</feature>
<feature type="chain" id="PRO_5040105312" description="Nose resistant-to-fluoxetine protein N-terminal domain-containing protein" evidence="2">
    <location>
        <begin position="21"/>
        <end position="471"/>
    </location>
</feature>
<dbReference type="SMART" id="SM00703">
    <property type="entry name" value="NRF"/>
    <property type="match status" value="1"/>
</dbReference>
<name>A0A9N9MN96_9CUCU</name>
<evidence type="ECO:0000259" key="3">
    <source>
        <dbReference type="SMART" id="SM00703"/>
    </source>
</evidence>
<evidence type="ECO:0000313" key="4">
    <source>
        <dbReference type="EMBL" id="CAG9766563.1"/>
    </source>
</evidence>
<dbReference type="InterPro" id="IPR002656">
    <property type="entry name" value="Acyl_transf_3_dom"/>
</dbReference>